<reference evidence="4 5" key="1">
    <citation type="submission" date="2017-10" db="EMBL/GenBank/DDBJ databases">
        <title>The new phylogeny of genus Mycobacterium.</title>
        <authorList>
            <person name="Tortoli E."/>
            <person name="Trovato A."/>
            <person name="Cirillo D.M."/>
        </authorList>
    </citation>
    <scope>NUCLEOTIDE SEQUENCE [LARGE SCALE GENOMIC DNA]</scope>
    <source>
        <strain evidence="4 5">CCUG37673</strain>
    </source>
</reference>
<protein>
    <submittedName>
        <fullName evidence="3">Oxidoreductase</fullName>
    </submittedName>
    <submittedName>
        <fullName evidence="4">Short-chain dehydrogenase</fullName>
    </submittedName>
</protein>
<dbReference type="PRINTS" id="PR00081">
    <property type="entry name" value="GDHRDH"/>
</dbReference>
<dbReference type="AlphaFoldDB" id="A0A2A7N8K3"/>
<dbReference type="Proteomes" id="UP000465302">
    <property type="component" value="Unassembled WGS sequence"/>
</dbReference>
<evidence type="ECO:0000313" key="5">
    <source>
        <dbReference type="Proteomes" id="UP000220914"/>
    </source>
</evidence>
<keyword evidence="2" id="KW-0560">Oxidoreductase</keyword>
<evidence type="ECO:0000313" key="6">
    <source>
        <dbReference type="Proteomes" id="UP000465302"/>
    </source>
</evidence>
<dbReference type="RefSeq" id="WP_097939823.1">
    <property type="nucleotide sequence ID" value="NZ_BLKS01000001.1"/>
</dbReference>
<dbReference type="PANTHER" id="PTHR43008">
    <property type="entry name" value="BENZIL REDUCTASE"/>
    <property type="match status" value="1"/>
</dbReference>
<gene>
    <name evidence="4" type="ORF">CQY20_09455</name>
    <name evidence="3" type="ORF">MAGR_39610</name>
</gene>
<dbReference type="Proteomes" id="UP000220914">
    <property type="component" value="Unassembled WGS sequence"/>
</dbReference>
<dbReference type="Pfam" id="PF13561">
    <property type="entry name" value="adh_short_C2"/>
    <property type="match status" value="1"/>
</dbReference>
<dbReference type="SUPFAM" id="SSF51735">
    <property type="entry name" value="NAD(P)-binding Rossmann-fold domains"/>
    <property type="match status" value="1"/>
</dbReference>
<dbReference type="InterPro" id="IPR002347">
    <property type="entry name" value="SDR_fam"/>
</dbReference>
<dbReference type="EMBL" id="PDCP01000013">
    <property type="protein sequence ID" value="PEG39768.1"/>
    <property type="molecule type" value="Genomic_DNA"/>
</dbReference>
<dbReference type="CDD" id="cd05233">
    <property type="entry name" value="SDR_c"/>
    <property type="match status" value="1"/>
</dbReference>
<evidence type="ECO:0000256" key="2">
    <source>
        <dbReference type="ARBA" id="ARBA00023002"/>
    </source>
</evidence>
<reference evidence="3" key="3">
    <citation type="submission" date="2020-02" db="EMBL/GenBank/DDBJ databases">
        <authorList>
            <person name="Matsumoto Y."/>
            <person name="Motooka D."/>
            <person name="Nakamura S."/>
        </authorList>
    </citation>
    <scope>NUCLEOTIDE SEQUENCE</scope>
    <source>
        <strain evidence="3">JCM 6377</strain>
    </source>
</reference>
<dbReference type="GO" id="GO:0050664">
    <property type="term" value="F:oxidoreductase activity, acting on NAD(P)H, oxygen as acceptor"/>
    <property type="evidence" value="ECO:0007669"/>
    <property type="project" value="TreeGrafter"/>
</dbReference>
<dbReference type="EMBL" id="BLKS01000001">
    <property type="protein sequence ID" value="GFG52520.1"/>
    <property type="molecule type" value="Genomic_DNA"/>
</dbReference>
<dbReference type="PANTHER" id="PTHR43008:SF4">
    <property type="entry name" value="CHAIN DEHYDROGENASE, PUTATIVE (AFU_ORTHOLOGUE AFUA_4G08710)-RELATED"/>
    <property type="match status" value="1"/>
</dbReference>
<evidence type="ECO:0000256" key="1">
    <source>
        <dbReference type="ARBA" id="ARBA00006484"/>
    </source>
</evidence>
<proteinExistence type="inferred from homology"/>
<dbReference type="FunFam" id="3.40.50.720:FF:000084">
    <property type="entry name" value="Short-chain dehydrogenase reductase"/>
    <property type="match status" value="1"/>
</dbReference>
<name>A0A2A7N8K3_MYCAG</name>
<reference evidence="3 6" key="2">
    <citation type="journal article" date="2019" name="Emerg. Microbes Infect.">
        <title>Comprehensive subspecies identification of 175 nontuberculous mycobacteria species based on 7547 genomic profiles.</title>
        <authorList>
            <person name="Matsumoto Y."/>
            <person name="Kinjo T."/>
            <person name="Motooka D."/>
            <person name="Nabeya D."/>
            <person name="Jung N."/>
            <person name="Uechi K."/>
            <person name="Horii T."/>
            <person name="Iida T."/>
            <person name="Fujita J."/>
            <person name="Nakamura S."/>
        </authorList>
    </citation>
    <scope>NUCLEOTIDE SEQUENCE [LARGE SCALE GENOMIC DNA]</scope>
    <source>
        <strain evidence="3 6">JCM 6377</strain>
    </source>
</reference>
<evidence type="ECO:0000313" key="4">
    <source>
        <dbReference type="EMBL" id="PEG39768.1"/>
    </source>
</evidence>
<organism evidence="4 5">
    <name type="scientific">Mycolicibacterium agri</name>
    <name type="common">Mycobacterium agri</name>
    <dbReference type="NCBI Taxonomy" id="36811"/>
    <lineage>
        <taxon>Bacteria</taxon>
        <taxon>Bacillati</taxon>
        <taxon>Actinomycetota</taxon>
        <taxon>Actinomycetes</taxon>
        <taxon>Mycobacteriales</taxon>
        <taxon>Mycobacteriaceae</taxon>
        <taxon>Mycolicibacterium</taxon>
    </lineage>
</organism>
<sequence length="253" mass="26380">MALLEGKTAVITGGSTGIGFATAKRFVDEGAYVFITGRRQAELETAVKELGDNAVGVQGDVSKPEDLDRLYTAVADSGRRLDAVFANAAIIDTAFIGQITDEHLDTLIDIDFKGVVHTVQKALPLLNDGGSIILNASTAAARAADGTGVYGAIKAAVRSLARTWASELRGRMIRVNAVSPGATDTPGMDGFAQMMFPGPDAYKRLTESQISGVPMGRFGTPEEVANAVVFLASDLSSFTTGADIPVDGGLNQI</sequence>
<accession>A0A2A7N8K3</accession>
<keyword evidence="5" id="KW-1185">Reference proteome</keyword>
<comment type="caution">
    <text evidence="4">The sequence shown here is derived from an EMBL/GenBank/DDBJ whole genome shotgun (WGS) entry which is preliminary data.</text>
</comment>
<dbReference type="InterPro" id="IPR036291">
    <property type="entry name" value="NAD(P)-bd_dom_sf"/>
</dbReference>
<comment type="similarity">
    <text evidence="1">Belongs to the short-chain dehydrogenases/reductases (SDR) family.</text>
</comment>
<dbReference type="Gene3D" id="3.40.50.720">
    <property type="entry name" value="NAD(P)-binding Rossmann-like Domain"/>
    <property type="match status" value="1"/>
</dbReference>
<dbReference type="OrthoDB" id="9803333at2"/>
<evidence type="ECO:0000313" key="3">
    <source>
        <dbReference type="EMBL" id="GFG52520.1"/>
    </source>
</evidence>